<evidence type="ECO:0000313" key="1">
    <source>
        <dbReference type="EMBL" id="EOZ95871.1"/>
    </source>
</evidence>
<keyword evidence="2" id="KW-1185">Reference proteome</keyword>
<dbReference type="Proteomes" id="UP000006073">
    <property type="component" value="Unassembled WGS sequence"/>
</dbReference>
<dbReference type="AlphaFoldDB" id="S2DUT7"/>
<accession>S2DUT7</accession>
<evidence type="ECO:0000313" key="2">
    <source>
        <dbReference type="Proteomes" id="UP000006073"/>
    </source>
</evidence>
<gene>
    <name evidence="1" type="ORF">A33Q_3233</name>
</gene>
<dbReference type="EMBL" id="ALWO02000037">
    <property type="protein sequence ID" value="EOZ95871.1"/>
    <property type="molecule type" value="Genomic_DNA"/>
</dbReference>
<comment type="caution">
    <text evidence="1">The sequence shown here is derived from an EMBL/GenBank/DDBJ whole genome shotgun (WGS) entry which is preliminary data.</text>
</comment>
<name>S2DUT7_INDAL</name>
<organism evidence="1 2">
    <name type="scientific">Indibacter alkaliphilus (strain CCUG 57479 / KCTC 22604 / LW1)</name>
    <dbReference type="NCBI Taxonomy" id="1189612"/>
    <lineage>
        <taxon>Bacteria</taxon>
        <taxon>Pseudomonadati</taxon>
        <taxon>Bacteroidota</taxon>
        <taxon>Cytophagia</taxon>
        <taxon>Cytophagales</taxon>
        <taxon>Cyclobacteriaceae</taxon>
    </lineage>
</organism>
<reference evidence="1 2" key="1">
    <citation type="journal article" date="2013" name="Genome Announc.">
        <title>Draft Genome Sequence of Indibacter alkaliphilus Strain LW1T, Isolated from Lonar Lake, a Haloalkaline Lake in the Buldana District of Maharashtra, India.</title>
        <authorList>
            <person name="Singh A."/>
            <person name="Kumar Jangir P."/>
            <person name="Sharma R."/>
            <person name="Singh A."/>
            <person name="Kumar Pinnaka A."/>
            <person name="Shivaji S."/>
        </authorList>
    </citation>
    <scope>NUCLEOTIDE SEQUENCE [LARGE SCALE GENOMIC DNA]</scope>
    <source>
        <strain evidence="2">CCUG 57479 / KCTC 22604 / LW1</strain>
    </source>
</reference>
<proteinExistence type="predicted"/>
<sequence length="44" mass="5186">MEKDEAGINHLEMEADFCPQISQMPQIFIDILKDAWECKFKVKD</sequence>
<protein>
    <submittedName>
        <fullName evidence="1">Uncharacterized protein</fullName>
    </submittedName>
</protein>